<dbReference type="AlphaFoldDB" id="A0A2U1LI80"/>
<dbReference type="EMBL" id="PKPP01009248">
    <property type="protein sequence ID" value="PWA48705.1"/>
    <property type="molecule type" value="Genomic_DNA"/>
</dbReference>
<keyword evidence="1" id="KW-1133">Transmembrane helix</keyword>
<evidence type="ECO:0000256" key="2">
    <source>
        <dbReference type="SAM" id="SignalP"/>
    </source>
</evidence>
<evidence type="ECO:0000259" key="3">
    <source>
        <dbReference type="Pfam" id="PF13968"/>
    </source>
</evidence>
<dbReference type="OrthoDB" id="1689146at2759"/>
<evidence type="ECO:0000256" key="1">
    <source>
        <dbReference type="SAM" id="Phobius"/>
    </source>
</evidence>
<feature type="transmembrane region" description="Helical" evidence="1">
    <location>
        <begin position="203"/>
        <end position="231"/>
    </location>
</feature>
<evidence type="ECO:0000313" key="5">
    <source>
        <dbReference type="Proteomes" id="UP000245207"/>
    </source>
</evidence>
<dbReference type="Pfam" id="PF13968">
    <property type="entry name" value="DUF4220"/>
    <property type="match status" value="1"/>
</dbReference>
<feature type="chain" id="PRO_5015637512" description="DUF4220 domain-containing protein" evidence="2">
    <location>
        <begin position="21"/>
        <end position="586"/>
    </location>
</feature>
<keyword evidence="2" id="KW-0732">Signal</keyword>
<dbReference type="Proteomes" id="UP000245207">
    <property type="component" value="Unassembled WGS sequence"/>
</dbReference>
<protein>
    <recommendedName>
        <fullName evidence="3">DUF4220 domain-containing protein</fullName>
    </recommendedName>
</protein>
<feature type="transmembrane region" description="Helical" evidence="1">
    <location>
        <begin position="243"/>
        <end position="264"/>
    </location>
</feature>
<reference evidence="4 5" key="1">
    <citation type="journal article" date="2018" name="Mol. Plant">
        <title>The genome of Artemisia annua provides insight into the evolution of Asteraceae family and artemisinin biosynthesis.</title>
        <authorList>
            <person name="Shen Q."/>
            <person name="Zhang L."/>
            <person name="Liao Z."/>
            <person name="Wang S."/>
            <person name="Yan T."/>
            <person name="Shi P."/>
            <person name="Liu M."/>
            <person name="Fu X."/>
            <person name="Pan Q."/>
            <person name="Wang Y."/>
            <person name="Lv Z."/>
            <person name="Lu X."/>
            <person name="Zhang F."/>
            <person name="Jiang W."/>
            <person name="Ma Y."/>
            <person name="Chen M."/>
            <person name="Hao X."/>
            <person name="Li L."/>
            <person name="Tang Y."/>
            <person name="Lv G."/>
            <person name="Zhou Y."/>
            <person name="Sun X."/>
            <person name="Brodelius P.E."/>
            <person name="Rose J.K.C."/>
            <person name="Tang K."/>
        </authorList>
    </citation>
    <scope>NUCLEOTIDE SEQUENCE [LARGE SCALE GENOMIC DNA]</scope>
    <source>
        <strain evidence="5">cv. Huhao1</strain>
        <tissue evidence="4">Leaf</tissue>
    </source>
</reference>
<evidence type="ECO:0000313" key="4">
    <source>
        <dbReference type="EMBL" id="PWA48705.1"/>
    </source>
</evidence>
<comment type="caution">
    <text evidence="4">The sequence shown here is derived from an EMBL/GenBank/DDBJ whole genome shotgun (WGS) entry which is preliminary data.</text>
</comment>
<dbReference type="InterPro" id="IPR007658">
    <property type="entry name" value="DUF594"/>
</dbReference>
<dbReference type="STRING" id="35608.A0A2U1LI80"/>
<feature type="signal peptide" evidence="2">
    <location>
        <begin position="1"/>
        <end position="20"/>
    </location>
</feature>
<name>A0A2U1LI80_ARTAN</name>
<organism evidence="4 5">
    <name type="scientific">Artemisia annua</name>
    <name type="common">Sweet wormwood</name>
    <dbReference type="NCBI Taxonomy" id="35608"/>
    <lineage>
        <taxon>Eukaryota</taxon>
        <taxon>Viridiplantae</taxon>
        <taxon>Streptophyta</taxon>
        <taxon>Embryophyta</taxon>
        <taxon>Tracheophyta</taxon>
        <taxon>Spermatophyta</taxon>
        <taxon>Magnoliopsida</taxon>
        <taxon>eudicotyledons</taxon>
        <taxon>Gunneridae</taxon>
        <taxon>Pentapetalae</taxon>
        <taxon>asterids</taxon>
        <taxon>campanulids</taxon>
        <taxon>Asterales</taxon>
        <taxon>Asteraceae</taxon>
        <taxon>Asteroideae</taxon>
        <taxon>Anthemideae</taxon>
        <taxon>Artemisiinae</taxon>
        <taxon>Artemisia</taxon>
    </lineage>
</organism>
<sequence>MSFWAPFLLLHLGGPDTITAYSLEDNELWLRHLAELGFQSGVAVYILLLSLPGSSDHLPLLSISIYLAGFIKCFERVQALRLANTENLRESMLGSPDPGPNYPKFMEEFRLRKSQGFSVRVEEVPETSYPVIHHAYPAGRGKVISEAYDLFQTFKRIFVDLILTFEDRDASQAYFHDLEYGEAFTTIEIELGFAYDMLYTKAYVVYTFIGAFLRLTSVLLVLMVLAGFCFLCDTNHYRGIDIVITYILISTSLMMEIFAVFTLLRSDWTDHWLSQHNYTRNMLIFPSLKKQTKRRWSGSIAQLDLMSVALEEKPASLLHIQKLFGIDKYRVKHRYRTYSNVSDNLKSLIYKQFLEFMKVNSDAIALCSHKGSFSLRENKCDTLLWSISEVEFDQSILIWHIATTLCYYSDLDSDEDHTDINVCRVESKHVSEYLLHLLVAYPVMLPIGIGMIRYRDTCADAMRFFKDKGPINGKVEACEKLLLVDCTEVLPHEVKGDRSKSALFDGCRLASSLKKMKSEDMWKIMSQVWIEMLAYAATHCRGFHHEQQLRKGGEFLTHVWLLMAHLGITEQFQVYQGHARARLNVS</sequence>
<keyword evidence="5" id="KW-1185">Reference proteome</keyword>
<keyword evidence="1" id="KW-0812">Transmembrane</keyword>
<feature type="domain" description="DUF4220" evidence="3">
    <location>
        <begin position="1"/>
        <end position="307"/>
    </location>
</feature>
<dbReference type="InterPro" id="IPR025315">
    <property type="entry name" value="DUF4220"/>
</dbReference>
<keyword evidence="1" id="KW-0472">Membrane</keyword>
<proteinExistence type="predicted"/>
<gene>
    <name evidence="4" type="ORF">CTI12_AA451390</name>
</gene>
<dbReference type="Pfam" id="PF04578">
    <property type="entry name" value="DUF594"/>
    <property type="match status" value="1"/>
</dbReference>
<accession>A0A2U1LI80</accession>
<dbReference type="PANTHER" id="PTHR31325">
    <property type="entry name" value="OS01G0798800 PROTEIN-RELATED"/>
    <property type="match status" value="1"/>
</dbReference>